<protein>
    <submittedName>
        <fullName evidence="1">13458_t:CDS:1</fullName>
    </submittedName>
</protein>
<evidence type="ECO:0000313" key="2">
    <source>
        <dbReference type="Proteomes" id="UP000789366"/>
    </source>
</evidence>
<evidence type="ECO:0000313" key="1">
    <source>
        <dbReference type="EMBL" id="CAG8735711.1"/>
    </source>
</evidence>
<name>A0ACA9Q9B3_9GLOM</name>
<proteinExistence type="predicted"/>
<organism evidence="1 2">
    <name type="scientific">Cetraspora pellucida</name>
    <dbReference type="NCBI Taxonomy" id="1433469"/>
    <lineage>
        <taxon>Eukaryota</taxon>
        <taxon>Fungi</taxon>
        <taxon>Fungi incertae sedis</taxon>
        <taxon>Mucoromycota</taxon>
        <taxon>Glomeromycotina</taxon>
        <taxon>Glomeromycetes</taxon>
        <taxon>Diversisporales</taxon>
        <taxon>Gigasporaceae</taxon>
        <taxon>Cetraspora</taxon>
    </lineage>
</organism>
<sequence>LLTLFGAFIRGLLFSGIGGSSASKIAGKMNKSGKKDGGSKKIVLNIVMVMENGYLDVENYLFG</sequence>
<keyword evidence="2" id="KW-1185">Reference proteome</keyword>
<accession>A0ACA9Q9B3</accession>
<comment type="caution">
    <text evidence="1">The sequence shown here is derived from an EMBL/GenBank/DDBJ whole genome shotgun (WGS) entry which is preliminary data.</text>
</comment>
<dbReference type="EMBL" id="CAJVPW010035446">
    <property type="protein sequence ID" value="CAG8735711.1"/>
    <property type="molecule type" value="Genomic_DNA"/>
</dbReference>
<reference evidence="1" key="1">
    <citation type="submission" date="2021-06" db="EMBL/GenBank/DDBJ databases">
        <authorList>
            <person name="Kallberg Y."/>
            <person name="Tangrot J."/>
            <person name="Rosling A."/>
        </authorList>
    </citation>
    <scope>NUCLEOTIDE SEQUENCE</scope>
    <source>
        <strain evidence="1">28 12/20/2015</strain>
    </source>
</reference>
<gene>
    <name evidence="1" type="ORF">SPELUC_LOCUS13433</name>
</gene>
<dbReference type="Proteomes" id="UP000789366">
    <property type="component" value="Unassembled WGS sequence"/>
</dbReference>
<feature type="non-terminal residue" evidence="1">
    <location>
        <position position="1"/>
    </location>
</feature>